<dbReference type="EMBL" id="JTEO01000006">
    <property type="protein sequence ID" value="MCQ6963554.1"/>
    <property type="molecule type" value="Genomic_DNA"/>
</dbReference>
<evidence type="ECO:0000313" key="1">
    <source>
        <dbReference type="EMBL" id="MCQ6963554.1"/>
    </source>
</evidence>
<name>A0AAE3HCG1_9EURY</name>
<dbReference type="AlphaFoldDB" id="A0AAE3HCG1"/>
<proteinExistence type="predicted"/>
<dbReference type="Proteomes" id="UP001206983">
    <property type="component" value="Unassembled WGS sequence"/>
</dbReference>
<evidence type="ECO:0000313" key="2">
    <source>
        <dbReference type="Proteomes" id="UP001206983"/>
    </source>
</evidence>
<accession>A0AAE3HCG1</accession>
<keyword evidence="2" id="KW-1185">Reference proteome</keyword>
<organism evidence="1 2">
    <name type="scientific">Methanolobus chelungpuianus</name>
    <dbReference type="NCBI Taxonomy" id="502115"/>
    <lineage>
        <taxon>Archaea</taxon>
        <taxon>Methanobacteriati</taxon>
        <taxon>Methanobacteriota</taxon>
        <taxon>Stenosarchaea group</taxon>
        <taxon>Methanomicrobia</taxon>
        <taxon>Methanosarcinales</taxon>
        <taxon>Methanosarcinaceae</taxon>
        <taxon>Methanolobus</taxon>
    </lineage>
</organism>
<comment type="caution">
    <text evidence="1">The sequence shown here is derived from an EMBL/GenBank/DDBJ whole genome shotgun (WGS) entry which is preliminary data.</text>
</comment>
<reference evidence="1 2" key="1">
    <citation type="journal article" date="2011" name="Appl. Environ. Microbiol.">
        <title>Methanogenic archaea isolated from Taiwan's Chelungpu fault.</title>
        <authorList>
            <person name="Wu S.Y."/>
            <person name="Lai M.C."/>
        </authorList>
    </citation>
    <scope>NUCLEOTIDE SEQUENCE [LARGE SCALE GENOMIC DNA]</scope>
    <source>
        <strain evidence="1 2">St545Mb</strain>
    </source>
</reference>
<protein>
    <submittedName>
        <fullName evidence="1">Uncharacterized protein</fullName>
    </submittedName>
</protein>
<sequence length="307" mass="35867">MILTSIYIAFGDFMTFDSTKYTGLPHGYLDYHYILMHFEEEDIAKKASKIQSLFSKQTKKWTDQLNSEWIARNYLSAKFILSTNLLASSLDYSIDRNLQTVVPYLSYYSILTASRSYLMTLPNVSWNDGSILTYTHDKTIKIVSDSLRTINKEIADDFQEKVYYLKAIRELFSYKFPSTGIDCVTNKSMIGLNDTLNYCGLLCELAQLNSEFLEASFNKNAEKRRFPIIEEIFWGIMQYEDRPSQISFVDDFDWERIAQWTRTERPVNLTLSMREGWIDDFFASWEEGSHSDNDDFIPNPRIVFSVP</sequence>
<gene>
    <name evidence="1" type="ORF">PV02_10725</name>
</gene>